<organism evidence="2 3">
    <name type="scientific">Thanatephorus cucumeris (strain AG1-IB / isolate 7/3/14)</name>
    <name type="common">Lettuce bottom rot fungus</name>
    <name type="synonym">Rhizoctonia solani</name>
    <dbReference type="NCBI Taxonomy" id="1108050"/>
    <lineage>
        <taxon>Eukaryota</taxon>
        <taxon>Fungi</taxon>
        <taxon>Dikarya</taxon>
        <taxon>Basidiomycota</taxon>
        <taxon>Agaricomycotina</taxon>
        <taxon>Agaricomycetes</taxon>
        <taxon>Cantharellales</taxon>
        <taxon>Ceratobasidiaceae</taxon>
        <taxon>Rhizoctonia</taxon>
        <taxon>Rhizoctonia solani AG-1</taxon>
    </lineage>
</organism>
<dbReference type="OrthoDB" id="10256055at2759"/>
<evidence type="ECO:0000256" key="1">
    <source>
        <dbReference type="SAM" id="MobiDB-lite"/>
    </source>
</evidence>
<gene>
    <name evidence="2" type="ORF">RSOLAG1IB_10880</name>
</gene>
<sequence length="381" mass="42504">MPTQFDPRIHLAYSPPESHITMEDLGKVGEGIAPIGITQPFPLLSEEGVLALREEVFSRHVLDRCTHTSDLAPCQIRGMSCRSGFASFNESFWTHPETLRAVSEAAGIELIPIMPYELGHTNVQLTFGAETLSKLGREPLRSDAPVASKESIVPKIIPGFNNLPPLVPSTDSDTESEGEADLLSPVSTEDKKTEPTIAEAAGPASQEPEPEKDEHKPVVGWHRDSYPWVCVLMLSDATTMQGGETALACADGTVKKVRGPQMGWAIMLQGRYIDHVALGAYGAPERVTMVTSYRAKDVMQKDESVLTTIRPVANWNELYYEWSTYRLDLLSERFRRKSDALKQKRKGEQTPWGEEVVDKDEFKAWCREQIKYLQTTIDEMV</sequence>
<dbReference type="EMBL" id="LN679186">
    <property type="protein sequence ID" value="CEL63592.1"/>
    <property type="molecule type" value="Genomic_DNA"/>
</dbReference>
<keyword evidence="3" id="KW-1185">Reference proteome</keyword>
<proteinExistence type="predicted"/>
<reference evidence="2 3" key="1">
    <citation type="submission" date="2014-11" db="EMBL/GenBank/DDBJ databases">
        <authorList>
            <person name="Wibberg Daniel"/>
        </authorList>
    </citation>
    <scope>NUCLEOTIDE SEQUENCE [LARGE SCALE GENOMIC DNA]</scope>
    <source>
        <strain evidence="2">Rhizoctonia solani AG1-IB 7/3/14</strain>
    </source>
</reference>
<feature type="region of interest" description="Disordered" evidence="1">
    <location>
        <begin position="163"/>
        <end position="218"/>
    </location>
</feature>
<protein>
    <submittedName>
        <fullName evidence="2">Uncharacterized protein</fullName>
    </submittedName>
</protein>
<dbReference type="AlphaFoldDB" id="A0A0B7G588"/>
<dbReference type="Proteomes" id="UP000059188">
    <property type="component" value="Unassembled WGS sequence"/>
</dbReference>
<dbReference type="PANTHER" id="PTHR41677">
    <property type="entry name" value="YALI0B19030P"/>
    <property type="match status" value="1"/>
</dbReference>
<name>A0A0B7G588_THACB</name>
<dbReference type="PANTHER" id="PTHR41677:SF1">
    <property type="entry name" value="FE2OG DIOXYGENASE DOMAIN-CONTAINING PROTEIN"/>
    <property type="match status" value="1"/>
</dbReference>
<accession>A0A0B7G588</accession>
<evidence type="ECO:0000313" key="2">
    <source>
        <dbReference type="EMBL" id="CEL63592.1"/>
    </source>
</evidence>
<evidence type="ECO:0000313" key="3">
    <source>
        <dbReference type="Proteomes" id="UP000059188"/>
    </source>
</evidence>
<dbReference type="STRING" id="1108050.A0A0B7G588"/>